<dbReference type="Proteomes" id="UP000316213">
    <property type="component" value="Unassembled WGS sequence"/>
</dbReference>
<sequence length="306" mass="33213">MILPLHRIDSWSSSLTTSSIPTNCYLSDVAVFDVEADGHFAHNRFGEVLPVVHRALASGTAEVTTSQLPLDAASAIAIPVYRDNRIVSIVVLLSRKSDETIQDPIGVFEVWEPIGPYEEVALKDGYYGAMERFHNVSSFVRFEKGNGLPGQVWDRRCAVIHDDLANHTGFLRAAGASADLLRTAIGIPIAGDRFHAAAVLISSVSTPIARGMEVWSVLPDSNDFELTSSAYYQLGDDYALPIGTVCHCDAAPFVRMRTEKRAMVTDDPNELLAGRDPRLALPGPTSGLVIPFFDGVTLTSLAVLLF</sequence>
<accession>A0A5C6AXE9</accession>
<evidence type="ECO:0000313" key="2">
    <source>
        <dbReference type="Proteomes" id="UP000316213"/>
    </source>
</evidence>
<dbReference type="AlphaFoldDB" id="A0A5C6AXE9"/>
<keyword evidence="2" id="KW-1185">Reference proteome</keyword>
<protein>
    <recommendedName>
        <fullName evidence="3">GAF domain-containing protein</fullName>
    </recommendedName>
</protein>
<reference evidence="1 2" key="1">
    <citation type="submission" date="2019-02" db="EMBL/GenBank/DDBJ databases">
        <title>Deep-cultivation of Planctomycetes and their phenomic and genomic characterization uncovers novel biology.</title>
        <authorList>
            <person name="Wiegand S."/>
            <person name="Jogler M."/>
            <person name="Boedeker C."/>
            <person name="Pinto D."/>
            <person name="Vollmers J."/>
            <person name="Rivas-Marin E."/>
            <person name="Kohn T."/>
            <person name="Peeters S.H."/>
            <person name="Heuer A."/>
            <person name="Rast P."/>
            <person name="Oberbeckmann S."/>
            <person name="Bunk B."/>
            <person name="Jeske O."/>
            <person name="Meyerdierks A."/>
            <person name="Storesund J.E."/>
            <person name="Kallscheuer N."/>
            <person name="Luecker S."/>
            <person name="Lage O.M."/>
            <person name="Pohl T."/>
            <person name="Merkel B.J."/>
            <person name="Hornburger P."/>
            <person name="Mueller R.-W."/>
            <person name="Bruemmer F."/>
            <person name="Labrenz M."/>
            <person name="Spormann A.M."/>
            <person name="Op Den Camp H."/>
            <person name="Overmann J."/>
            <person name="Amann R."/>
            <person name="Jetten M.S.M."/>
            <person name="Mascher T."/>
            <person name="Medema M.H."/>
            <person name="Devos D.P."/>
            <person name="Kaster A.-K."/>
            <person name="Ovreas L."/>
            <person name="Rohde M."/>
            <person name="Galperin M.Y."/>
            <person name="Jogler C."/>
        </authorList>
    </citation>
    <scope>NUCLEOTIDE SEQUENCE [LARGE SCALE GENOMIC DNA]</scope>
    <source>
        <strain evidence="1 2">Pla100</strain>
    </source>
</reference>
<gene>
    <name evidence="1" type="ORF">Pla100_06520</name>
</gene>
<name>A0A5C6AXE9_9BACT</name>
<proteinExistence type="predicted"/>
<organism evidence="1 2">
    <name type="scientific">Neorhodopirellula pilleata</name>
    <dbReference type="NCBI Taxonomy" id="2714738"/>
    <lineage>
        <taxon>Bacteria</taxon>
        <taxon>Pseudomonadati</taxon>
        <taxon>Planctomycetota</taxon>
        <taxon>Planctomycetia</taxon>
        <taxon>Pirellulales</taxon>
        <taxon>Pirellulaceae</taxon>
        <taxon>Neorhodopirellula</taxon>
    </lineage>
</organism>
<dbReference type="EMBL" id="SJPM01000001">
    <property type="protein sequence ID" value="TWU03722.1"/>
    <property type="molecule type" value="Genomic_DNA"/>
</dbReference>
<evidence type="ECO:0008006" key="3">
    <source>
        <dbReference type="Google" id="ProtNLM"/>
    </source>
</evidence>
<comment type="caution">
    <text evidence="1">The sequence shown here is derived from an EMBL/GenBank/DDBJ whole genome shotgun (WGS) entry which is preliminary data.</text>
</comment>
<evidence type="ECO:0000313" key="1">
    <source>
        <dbReference type="EMBL" id="TWU03722.1"/>
    </source>
</evidence>